<name>A0ABX1ZF17_9BACL</name>
<feature type="coiled-coil region" evidence="4">
    <location>
        <begin position="78"/>
        <end position="105"/>
    </location>
</feature>
<dbReference type="Gene3D" id="1.10.1660.10">
    <property type="match status" value="1"/>
</dbReference>
<dbReference type="SUPFAM" id="SSF46955">
    <property type="entry name" value="Putative DNA-binding domain"/>
    <property type="match status" value="1"/>
</dbReference>
<proteinExistence type="predicted"/>
<protein>
    <submittedName>
        <fullName evidence="6">MerR family DNA-binding transcriptional regulator</fullName>
    </submittedName>
</protein>
<dbReference type="InterPro" id="IPR009061">
    <property type="entry name" value="DNA-bd_dom_put_sf"/>
</dbReference>
<evidence type="ECO:0000259" key="5">
    <source>
        <dbReference type="PROSITE" id="PS50937"/>
    </source>
</evidence>
<dbReference type="PANTHER" id="PTHR30204">
    <property type="entry name" value="REDOX-CYCLING DRUG-SENSING TRANSCRIPTIONAL ACTIVATOR SOXR"/>
    <property type="match status" value="1"/>
</dbReference>
<dbReference type="Pfam" id="PF13411">
    <property type="entry name" value="MerR_1"/>
    <property type="match status" value="1"/>
</dbReference>
<evidence type="ECO:0000313" key="6">
    <source>
        <dbReference type="EMBL" id="NOU90829.1"/>
    </source>
</evidence>
<keyword evidence="4" id="KW-0175">Coiled coil</keyword>
<comment type="caution">
    <text evidence="6">The sequence shown here is derived from an EMBL/GenBank/DDBJ whole genome shotgun (WGS) entry which is preliminary data.</text>
</comment>
<evidence type="ECO:0000256" key="1">
    <source>
        <dbReference type="ARBA" id="ARBA00023015"/>
    </source>
</evidence>
<feature type="domain" description="HTH merR-type" evidence="5">
    <location>
        <begin position="2"/>
        <end position="73"/>
    </location>
</feature>
<keyword evidence="7" id="KW-1185">Reference proteome</keyword>
<evidence type="ECO:0000256" key="2">
    <source>
        <dbReference type="ARBA" id="ARBA00023125"/>
    </source>
</evidence>
<dbReference type="PANTHER" id="PTHR30204:SF94">
    <property type="entry name" value="HEAVY METAL-DEPENDENT TRANSCRIPTIONAL REGULATOR HI_0293-RELATED"/>
    <property type="match status" value="1"/>
</dbReference>
<dbReference type="EMBL" id="WHOC01000176">
    <property type="protein sequence ID" value="NOU90829.1"/>
    <property type="molecule type" value="Genomic_DNA"/>
</dbReference>
<dbReference type="InterPro" id="IPR000551">
    <property type="entry name" value="MerR-type_HTH_dom"/>
</dbReference>
<evidence type="ECO:0000313" key="7">
    <source>
        <dbReference type="Proteomes" id="UP000658690"/>
    </source>
</evidence>
<gene>
    <name evidence="6" type="ORF">GC102_34625</name>
</gene>
<keyword evidence="1" id="KW-0805">Transcription regulation</keyword>
<evidence type="ECO:0000256" key="3">
    <source>
        <dbReference type="ARBA" id="ARBA00023163"/>
    </source>
</evidence>
<reference evidence="6 7" key="1">
    <citation type="submission" date="2019-10" db="EMBL/GenBank/DDBJ databases">
        <title>Description of Paenibacillus choica sp. nov.</title>
        <authorList>
            <person name="Carlier A."/>
            <person name="Qi S."/>
        </authorList>
    </citation>
    <scope>NUCLEOTIDE SEQUENCE [LARGE SCALE GENOMIC DNA]</scope>
    <source>
        <strain evidence="6 7">LMG 31460</strain>
    </source>
</reference>
<dbReference type="GO" id="GO:0003677">
    <property type="term" value="F:DNA binding"/>
    <property type="evidence" value="ECO:0007669"/>
    <property type="project" value="UniProtKB-KW"/>
</dbReference>
<keyword evidence="3" id="KW-0804">Transcription</keyword>
<evidence type="ECO:0000256" key="4">
    <source>
        <dbReference type="SAM" id="Coils"/>
    </source>
</evidence>
<dbReference type="Proteomes" id="UP000658690">
    <property type="component" value="Unassembled WGS sequence"/>
</dbReference>
<keyword evidence="2 6" id="KW-0238">DNA-binding</keyword>
<dbReference type="SMART" id="SM00422">
    <property type="entry name" value="HTH_MERR"/>
    <property type="match status" value="1"/>
</dbReference>
<sequence length="123" mass="14332">MNIKISEVAKRVDLPISTIRYYEKIGIITDDFIRRELNNYRDYTLEVTHHLEVVKNCLAVGFSINDIKAMILKNGMSKDEQTRIIKEKISEIEDAQKKLDTSKKNLYDILELNITCEDGFGKY</sequence>
<organism evidence="6 7">
    <name type="scientific">Paenibacillus germinis</name>
    <dbReference type="NCBI Taxonomy" id="2654979"/>
    <lineage>
        <taxon>Bacteria</taxon>
        <taxon>Bacillati</taxon>
        <taxon>Bacillota</taxon>
        <taxon>Bacilli</taxon>
        <taxon>Bacillales</taxon>
        <taxon>Paenibacillaceae</taxon>
        <taxon>Paenibacillus</taxon>
    </lineage>
</organism>
<dbReference type="InterPro" id="IPR047057">
    <property type="entry name" value="MerR_fam"/>
</dbReference>
<accession>A0ABX1ZF17</accession>
<dbReference type="PROSITE" id="PS50937">
    <property type="entry name" value="HTH_MERR_2"/>
    <property type="match status" value="1"/>
</dbReference>